<keyword evidence="1" id="KW-0479">Metal-binding</keyword>
<protein>
    <submittedName>
        <fullName evidence="6 7">Uncharacterized protein LOC104740164 isoform X1</fullName>
    </submittedName>
</protein>
<name>A0ABM0VNV8_CAMSA</name>
<dbReference type="RefSeq" id="XP_010458994.1">
    <property type="nucleotide sequence ID" value="XM_010460692.2"/>
</dbReference>
<evidence type="ECO:0000256" key="3">
    <source>
        <dbReference type="ARBA" id="ARBA00022833"/>
    </source>
</evidence>
<evidence type="ECO:0000256" key="2">
    <source>
        <dbReference type="ARBA" id="ARBA00022771"/>
    </source>
</evidence>
<dbReference type="RefSeq" id="XP_010458992.1">
    <property type="nucleotide sequence ID" value="XM_010460690.2"/>
</dbReference>
<dbReference type="Proteomes" id="UP000694864">
    <property type="component" value="Chromosome 14"/>
</dbReference>
<reference evidence="5" key="1">
    <citation type="journal article" date="1997" name="Nucleic Acids Res.">
        <title>tRNAscan-SE: a program for improved detection of transfer RNA genes in genomic sequence.</title>
        <authorList>
            <person name="Lowe T.M."/>
            <person name="Eddy S.R."/>
        </authorList>
    </citation>
    <scope>NUCLEOTIDE SEQUENCE [LARGE SCALE GENOMIC DNA]</scope>
    <source>
        <strain evidence="5">r\DH55</strain>
    </source>
</reference>
<feature type="region of interest" description="Disordered" evidence="4">
    <location>
        <begin position="254"/>
        <end position="318"/>
    </location>
</feature>
<keyword evidence="2" id="KW-0863">Zinc-finger</keyword>
<gene>
    <name evidence="6 7" type="primary">LOC104740164</name>
</gene>
<dbReference type="InterPro" id="IPR011011">
    <property type="entry name" value="Znf_FYVE_PHD"/>
</dbReference>
<dbReference type="PANTHER" id="PTHR47863:SF9">
    <property type="entry name" value="F10B6.17"/>
    <property type="match status" value="1"/>
</dbReference>
<organism evidence="5 7">
    <name type="scientific">Camelina sativa</name>
    <name type="common">False flax</name>
    <name type="synonym">Myagrum sativum</name>
    <dbReference type="NCBI Taxonomy" id="90675"/>
    <lineage>
        <taxon>Eukaryota</taxon>
        <taxon>Viridiplantae</taxon>
        <taxon>Streptophyta</taxon>
        <taxon>Embryophyta</taxon>
        <taxon>Tracheophyta</taxon>
        <taxon>Spermatophyta</taxon>
        <taxon>Magnoliopsida</taxon>
        <taxon>eudicotyledons</taxon>
        <taxon>Gunneridae</taxon>
        <taxon>Pentapetalae</taxon>
        <taxon>rosids</taxon>
        <taxon>malvids</taxon>
        <taxon>Brassicales</taxon>
        <taxon>Brassicaceae</taxon>
        <taxon>Camelineae</taxon>
        <taxon>Camelina</taxon>
    </lineage>
</organism>
<dbReference type="SUPFAM" id="SSF57903">
    <property type="entry name" value="FYVE/PHD zinc finger"/>
    <property type="match status" value="1"/>
</dbReference>
<evidence type="ECO:0000313" key="5">
    <source>
        <dbReference type="Proteomes" id="UP000694864"/>
    </source>
</evidence>
<accession>A0ABM0VNV8</accession>
<evidence type="ECO:0000256" key="4">
    <source>
        <dbReference type="SAM" id="MobiDB-lite"/>
    </source>
</evidence>
<dbReference type="PANTHER" id="PTHR47863">
    <property type="entry name" value="RING/FYVE/PHD ZINC FINGER SUPERFAMILY PROTEIN"/>
    <property type="match status" value="1"/>
</dbReference>
<proteinExistence type="predicted"/>
<keyword evidence="5" id="KW-1185">Reference proteome</keyword>
<dbReference type="GeneID" id="104740164"/>
<evidence type="ECO:0000313" key="6">
    <source>
        <dbReference type="RefSeq" id="XP_010458992.1"/>
    </source>
</evidence>
<feature type="compositionally biased region" description="Polar residues" evidence="4">
    <location>
        <begin position="289"/>
        <end position="313"/>
    </location>
</feature>
<keyword evidence="3" id="KW-0862">Zinc</keyword>
<reference evidence="6 7" key="3">
    <citation type="submission" date="2025-05" db="UniProtKB">
        <authorList>
            <consortium name="RefSeq"/>
        </authorList>
    </citation>
    <scope>IDENTIFICATION</scope>
    <source>
        <tissue evidence="6 7">Leaf</tissue>
    </source>
</reference>
<reference evidence="5" key="2">
    <citation type="journal article" date="2014" name="Nat. Commun.">
        <title>The emerging biofuel crop Camelina sativa retains a highly undifferentiated hexaploid genome structure.</title>
        <authorList>
            <person name="Kagale S."/>
            <person name="Koh C."/>
            <person name="Nixon J."/>
            <person name="Bollina V."/>
            <person name="Clarke W.E."/>
            <person name="Tuteja R."/>
            <person name="Spillane C."/>
            <person name="Robinson S.J."/>
            <person name="Links M.G."/>
            <person name="Clarke C."/>
            <person name="Higgins E.E."/>
            <person name="Huebert T."/>
            <person name="Sharpe A.G."/>
            <person name="Parkin I.A."/>
        </authorList>
    </citation>
    <scope>NUCLEOTIDE SEQUENCE [LARGE SCALE GENOMIC DNA]</scope>
    <source>
        <strain evidence="5">r\DH55</strain>
    </source>
</reference>
<sequence length="448" mass="50263">MKLLLLVDYCKLLGFSLVRIDQILMDEDDHGGGGGGSGSGASELSLEVLMDEYSSRPSQIAEWLWCIEYVAKFVKDLRCIRDLMNMGYQYSNDFGRRINEFLSLRVLEFMFDPSKNGADGVAVGSTSEEKVEFDLSLSSADVLRAVLREMSGPVSELRAGMPELSKFNVLPFIAHKNLCLPQCALEKLKDLSFMENQTSAAPSMEADDPVSRDDRSVHMDTCEEEQQVHIGLEQNINENEPIDEQQVHIGLEQNINEKNKVTAMDDEDEPMYTSERGEETVINDDTESEQGTTSKPINSGNTTDDTFPSSSRTCPEDTRVKCTKDGTWLISESDDESDKDPASIKKHPNTDLSLLPSSFRTRPENLCWKCLRKGTLLICSRSDCASKVHKGCLNCPVNVDEDGCFLCPLCWYDRVAMEYHESQKLISCAKRRLVDCLPVLTIKSKRLK</sequence>
<evidence type="ECO:0000256" key="1">
    <source>
        <dbReference type="ARBA" id="ARBA00022723"/>
    </source>
</evidence>
<evidence type="ECO:0000313" key="7">
    <source>
        <dbReference type="RefSeq" id="XP_010458994.1"/>
    </source>
</evidence>